<evidence type="ECO:0000256" key="4">
    <source>
        <dbReference type="ARBA" id="ARBA00022692"/>
    </source>
</evidence>
<feature type="transmembrane region" description="Helical" evidence="12">
    <location>
        <begin position="104"/>
        <end position="130"/>
    </location>
</feature>
<dbReference type="GO" id="GO:0030150">
    <property type="term" value="P:protein import into mitochondrial matrix"/>
    <property type="evidence" value="ECO:0007669"/>
    <property type="project" value="UniProtKB-UniRule"/>
</dbReference>
<dbReference type="PANTHER" id="PTHR28021:SF1">
    <property type="entry name" value="PRESEQUENCE TRANSLOCATED-ASSOCIATED MOTOR SUBUNIT PAM17, MITOCHONDRIAL"/>
    <property type="match status" value="1"/>
</dbReference>
<comment type="function">
    <text evidence="12">Component of the PAM complex, a complex required for the translocation of transit peptide-containing proteins from the inner membrane into the mitochondrial matrix in an ATP-dependent manner.</text>
</comment>
<keyword evidence="5 12" id="KW-0999">Mitochondrion inner membrane</keyword>
<keyword evidence="4 12" id="KW-0812">Transmembrane</keyword>
<evidence type="ECO:0000256" key="3">
    <source>
        <dbReference type="ARBA" id="ARBA00022448"/>
    </source>
</evidence>
<protein>
    <recommendedName>
        <fullName evidence="12">Presequence translocated-associated motor subunit PAM17</fullName>
    </recommendedName>
</protein>
<comment type="caution">
    <text evidence="12">Lacks conserved residue(s) required for the propagation of feature annotation.</text>
</comment>
<evidence type="ECO:0000256" key="10">
    <source>
        <dbReference type="ARBA" id="ARBA00023128"/>
    </source>
</evidence>
<evidence type="ECO:0000256" key="7">
    <source>
        <dbReference type="ARBA" id="ARBA00022946"/>
    </source>
</evidence>
<dbReference type="InterPro" id="IPR013875">
    <property type="entry name" value="Pam17"/>
</dbReference>
<organism evidence="13 14">
    <name type="scientific">Coemansia erecta</name>
    <dbReference type="NCBI Taxonomy" id="147472"/>
    <lineage>
        <taxon>Eukaryota</taxon>
        <taxon>Fungi</taxon>
        <taxon>Fungi incertae sedis</taxon>
        <taxon>Zoopagomycota</taxon>
        <taxon>Kickxellomycotina</taxon>
        <taxon>Kickxellomycetes</taxon>
        <taxon>Kickxellales</taxon>
        <taxon>Kickxellaceae</taxon>
        <taxon>Coemansia</taxon>
    </lineage>
</organism>
<keyword evidence="7" id="KW-0809">Transit peptide</keyword>
<dbReference type="Proteomes" id="UP001149813">
    <property type="component" value="Unassembled WGS sequence"/>
</dbReference>
<feature type="transmembrane region" description="Helical" evidence="12">
    <location>
        <begin position="63"/>
        <end position="83"/>
    </location>
</feature>
<keyword evidence="11 12" id="KW-0472">Membrane</keyword>
<feature type="transmembrane region" description="Helical" evidence="12">
    <location>
        <begin position="194"/>
        <end position="219"/>
    </location>
</feature>
<comment type="subunit">
    <text evidence="12">Component of the PAM complex.</text>
</comment>
<gene>
    <name evidence="13" type="primary">POM33</name>
    <name evidence="13" type="ORF">LPJ53_004560</name>
</gene>
<evidence type="ECO:0000256" key="5">
    <source>
        <dbReference type="ARBA" id="ARBA00022792"/>
    </source>
</evidence>
<evidence type="ECO:0000256" key="12">
    <source>
        <dbReference type="RuleBase" id="RU367146"/>
    </source>
</evidence>
<evidence type="ECO:0000256" key="6">
    <source>
        <dbReference type="ARBA" id="ARBA00022927"/>
    </source>
</evidence>
<dbReference type="OrthoDB" id="5581259at2759"/>
<evidence type="ECO:0000256" key="9">
    <source>
        <dbReference type="ARBA" id="ARBA00023010"/>
    </source>
</evidence>
<evidence type="ECO:0000313" key="13">
    <source>
        <dbReference type="EMBL" id="KAJ1720862.1"/>
    </source>
</evidence>
<reference evidence="13" key="1">
    <citation type="submission" date="2022-07" db="EMBL/GenBank/DDBJ databases">
        <title>Phylogenomic reconstructions and comparative analyses of Kickxellomycotina fungi.</title>
        <authorList>
            <person name="Reynolds N.K."/>
            <person name="Stajich J.E."/>
            <person name="Barry K."/>
            <person name="Grigoriev I.V."/>
            <person name="Crous P."/>
            <person name="Smith M.E."/>
        </authorList>
    </citation>
    <scope>NUCLEOTIDE SEQUENCE</scope>
    <source>
        <strain evidence="13">NBRC 32514</strain>
    </source>
</reference>
<keyword evidence="14" id="KW-1185">Reference proteome</keyword>
<dbReference type="Pfam" id="PF03661">
    <property type="entry name" value="TMEM33_Pom33"/>
    <property type="match status" value="1"/>
</dbReference>
<dbReference type="InterPro" id="IPR005344">
    <property type="entry name" value="TMEM33/Pom33"/>
</dbReference>
<dbReference type="AlphaFoldDB" id="A0A9W7XXN6"/>
<sequence>MAPPSGAQQRRDARPTPLSTMERLSALTKTAQFYWWVGHLVMLGFGGMYYLRRPFGWRAANWYYSKAYMGAIISYVIVIYKTYGPPQMSFAFMQRLMMDENVEYLMLAFYWLTQQAICVSLLPFVVFSLFHVLGYARSTIIPVFFPGVPDEIRRASQQPQQQGLSRVARLSKALGQWSSDYYIWALRHVGVWEVAVVGTWIVLGAVTFQTPLLAPFFYFHFLRLRYSFSSSTREAFGRVRRFLDGKLVPQDAAPSGAQGAVADIYIKKTDPNLNWDEFFKLRRQRRLWERLAALPCAMLGLGAGAAVFASLPVNPQQTFMGLDPLIVFGGATMFCGVLGFVVGPSVGRVWYRIGNSELARSLDAKEAAFFKHVKANRSDPNFSSASNPLPDFYGEKINSLEGYRRWLRKQREHERKGTFKLGGKKK</sequence>
<dbReference type="EMBL" id="JANBOJ010000219">
    <property type="protein sequence ID" value="KAJ1720862.1"/>
    <property type="molecule type" value="Genomic_DNA"/>
</dbReference>
<feature type="transmembrane region" description="Helical" evidence="12">
    <location>
        <begin position="325"/>
        <end position="351"/>
    </location>
</feature>
<keyword evidence="3 12" id="KW-0813">Transport</keyword>
<evidence type="ECO:0000313" key="14">
    <source>
        <dbReference type="Proteomes" id="UP001149813"/>
    </source>
</evidence>
<comment type="caution">
    <text evidence="13">The sequence shown here is derived from an EMBL/GenBank/DDBJ whole genome shotgun (WGS) entry which is preliminary data.</text>
</comment>
<evidence type="ECO:0000256" key="2">
    <source>
        <dbReference type="ARBA" id="ARBA00006837"/>
    </source>
</evidence>
<keyword evidence="6 12" id="KW-0653">Protein transport</keyword>
<keyword evidence="9 12" id="KW-0811">Translocation</keyword>
<evidence type="ECO:0000256" key="1">
    <source>
        <dbReference type="ARBA" id="ARBA00004448"/>
    </source>
</evidence>
<accession>A0A9W7XXN6</accession>
<feature type="transmembrane region" description="Helical" evidence="12">
    <location>
        <begin position="291"/>
        <end position="313"/>
    </location>
</feature>
<evidence type="ECO:0000256" key="11">
    <source>
        <dbReference type="ARBA" id="ARBA00023136"/>
    </source>
</evidence>
<name>A0A9W7XXN6_9FUNG</name>
<dbReference type="PANTHER" id="PTHR28021">
    <property type="entry name" value="PRESEQUENCE TRANSLOCATED-ASSOCIATED MOTOR SUBUNIT PAM17, MITOCHONDRIAL"/>
    <property type="match status" value="1"/>
</dbReference>
<feature type="transmembrane region" description="Helical" evidence="12">
    <location>
        <begin position="33"/>
        <end position="51"/>
    </location>
</feature>
<comment type="subcellular location">
    <subcellularLocation>
        <location evidence="1 12">Mitochondrion inner membrane</location>
        <topology evidence="1 12">Multi-pass membrane protein</topology>
    </subcellularLocation>
</comment>
<proteinExistence type="inferred from homology"/>
<comment type="similarity">
    <text evidence="2 12">Belongs to the PAM17 family.</text>
</comment>
<dbReference type="Pfam" id="PF08566">
    <property type="entry name" value="Pam17"/>
    <property type="match status" value="1"/>
</dbReference>
<evidence type="ECO:0000256" key="8">
    <source>
        <dbReference type="ARBA" id="ARBA00022989"/>
    </source>
</evidence>
<keyword evidence="10 12" id="KW-0496">Mitochondrion</keyword>
<keyword evidence="8 12" id="KW-1133">Transmembrane helix</keyword>
<dbReference type="GO" id="GO:0001405">
    <property type="term" value="C:PAM complex, Tim23 associated import motor"/>
    <property type="evidence" value="ECO:0007669"/>
    <property type="project" value="UniProtKB-UniRule"/>
</dbReference>